<dbReference type="FunFam" id="3.40.50.300:FF:000163">
    <property type="entry name" value="Multidrug resistance-associated protein member 4"/>
    <property type="match status" value="1"/>
</dbReference>
<evidence type="ECO:0000256" key="11">
    <source>
        <dbReference type="SAM" id="Phobius"/>
    </source>
</evidence>
<dbReference type="CDD" id="cd18603">
    <property type="entry name" value="ABC_6TM_MRP1_2_3_6_D2_like"/>
    <property type="match status" value="1"/>
</dbReference>
<accession>A0AAW1QQV0</accession>
<feature type="domain" description="ABC transporter" evidence="12">
    <location>
        <begin position="1429"/>
        <end position="1663"/>
    </location>
</feature>
<evidence type="ECO:0000259" key="13">
    <source>
        <dbReference type="PROSITE" id="PS50929"/>
    </source>
</evidence>
<dbReference type="InterPro" id="IPR027417">
    <property type="entry name" value="P-loop_NTPase"/>
</dbReference>
<comment type="caution">
    <text evidence="14">The sequence shown here is derived from an EMBL/GenBank/DDBJ whole genome shotgun (WGS) entry which is preliminary data.</text>
</comment>
<comment type="subcellular location">
    <subcellularLocation>
        <location evidence="1">Vacuole membrane</location>
        <topology evidence="1">Multi-pass membrane protein</topology>
    </subcellularLocation>
</comment>
<dbReference type="Gene3D" id="3.40.50.300">
    <property type="entry name" value="P-loop containing nucleotide triphosphate hydrolases"/>
    <property type="match status" value="2"/>
</dbReference>
<feature type="transmembrane region" description="Helical" evidence="11">
    <location>
        <begin position="1152"/>
        <end position="1172"/>
    </location>
</feature>
<dbReference type="PROSITE" id="PS00211">
    <property type="entry name" value="ABC_TRANSPORTER_1"/>
    <property type="match status" value="2"/>
</dbReference>
<feature type="compositionally biased region" description="Low complexity" evidence="10">
    <location>
        <begin position="565"/>
        <end position="582"/>
    </location>
</feature>
<feature type="transmembrane region" description="Helical" evidence="11">
    <location>
        <begin position="232"/>
        <end position="254"/>
    </location>
</feature>
<evidence type="ECO:0000256" key="7">
    <source>
        <dbReference type="ARBA" id="ARBA00022840"/>
    </source>
</evidence>
<feature type="transmembrane region" description="Helical" evidence="11">
    <location>
        <begin position="158"/>
        <end position="177"/>
    </location>
</feature>
<dbReference type="InterPro" id="IPR036640">
    <property type="entry name" value="ABC1_TM_sf"/>
</dbReference>
<dbReference type="CDD" id="cd03244">
    <property type="entry name" value="ABCC_MRP_domain2"/>
    <property type="match status" value="1"/>
</dbReference>
<evidence type="ECO:0000313" key="14">
    <source>
        <dbReference type="EMBL" id="KAK9823870.1"/>
    </source>
</evidence>
<keyword evidence="5" id="KW-0677">Repeat</keyword>
<dbReference type="PANTHER" id="PTHR24223">
    <property type="entry name" value="ATP-BINDING CASSETTE SUB-FAMILY C"/>
    <property type="match status" value="1"/>
</dbReference>
<dbReference type="PROSITE" id="PS50929">
    <property type="entry name" value="ABC_TM1F"/>
    <property type="match status" value="2"/>
</dbReference>
<evidence type="ECO:0000256" key="1">
    <source>
        <dbReference type="ARBA" id="ARBA00004128"/>
    </source>
</evidence>
<sequence>MTAGKADTSGPISDKALEAVEDNPCTEFPSFASRPISFLTFGWFSQVLWLGWKRPVVPADLPHLAAPLVTSSCYPAFERAWFAQRDNASDEERAATIAGKSSKFLFRALLKVHFLALAAALVLQCSYTAFQFAGPLLLKQIVVYLQQAPGQSAGLGKAYAFACLMFVFPLAGAFLYVHSSRIAIRVQILLRAQLTAAVYRKSLRLSSRSRQQTEVGRVVNLMSADVNNIMQFFYPFFLQLFSAPLSLVASLVLLWFQIRWATFIGMAILLLSTPSTALFVKKLTGYRRQMLVQTDARIKLMNQLLVGIRVLKIYAWEAAQEAAVLETRRLELGRLAKAIPYRVGMQTLLFAAPVLAAVASFAAYGVAAPDQFTAPRIFSAIALFSLMRLPLILLPFALVELGNTIVSMRRLSQFLGMEERAESVQQLDFVGAAIDGGEFFWADVPKIALAPTKAEKKAAAQKAKQAEKQAAKAEKEAARAAKSAQKANGGSAADGARPPVVETSLGDVPKQHAVVQLAGMMDHHAPATAEANEAAAHAGHTEVESKSRTVPPRTGDSASSMPVWSPKVAPESAESAESTASTQVASEVWATAHEQPAEELVASTQVAPEVWATAHEQPVEEQNGMAGKLSSQPPVPAAPSEGGVANAAWWLRNVNLELLPGQLVCVVGRVGSGKSSLVSALLGEMERHAGTVRLGGRVAYVAQQAWIVNDSLRNNITFGKEFDPERWQMCLEACSLKQDLEVLPAGEETEIGEKGINLSGGQKQRVSIARAVYQDADIYILDDPLSAVDVHVGRHIFEKCVAGVLASKARLLVTNQLQYLPQADRIVYIEDGQVAAQGTYEEVCGNEMFSRLLNEFNAGGQEEPELSTLDSGDEIDALMSTDLTRRASHQLSDSGAPVLTSTDLTRRISRQLLDSDVARQTEQEAFIDAANPRALLPRAGITTTMTAADYGGDGPEAAGRSQSLGDGPQTADGIPLRWSGADTSVHGSVDDLDRQPSGWGPHHSARSLSPHTSRRSLTAESSQRSINRPRPHSSRKSLNVMDGRAASGSLREASQKSGSAAADKDKFVGPKLGGLMQAEDQAKGQVTSKTYLGYLRRYGLISITLLVCLWSGEQTVRVLTNWWLSRWTGAQVIYEVQRRLGLPASNPGTRYLAGYLGFAVAYVVLTCIRALTNLLSGLRASRKVHSASLASLVRAPVTFFDTTPVGRILNRFSKDTDDMDYLLPMGISDFGNCMMQLASTLIFISCVQYYFLAGVVPLMILYFFIQKFYRRSFVELQRNDAVTRSPVYAHFSESLAGVDTIRAYGLQEQFCRRSDTQIDFNHKAYWALRTAEQWLSLRLDLIGSLLILITAILAIANRDHIGAGLAALSLSEVLDVTGFLKYAVNSAASLETRFNSVERLLAYTQLPQEAARHVPEHKPRDSWPEQGVIEYQDVHMRYRPELDPVLKGVSFQVTAGEKVGIVGRTGSGKSSLIVTLFRLVEPFRGAILLDGMNLLQMGLEDVRSRIAAIPQDPVLFSGSVRTNLDPYNTHQDAELWEALGHVALKAVVAGLPEGLGARVAEGGDNFSVGQRQLLCVARALLRKPRVLVADEATASVDGETDALIQRTIRANFQDSTVLTIAHRLNTILDSTKVLVMEDGYRKEYGTVPELLGDANGVFRAMVVDAGLTDDSTIITHLQPSDSH</sequence>
<dbReference type="GO" id="GO:0005774">
    <property type="term" value="C:vacuolar membrane"/>
    <property type="evidence" value="ECO:0007669"/>
    <property type="project" value="UniProtKB-SubCell"/>
</dbReference>
<evidence type="ECO:0000256" key="5">
    <source>
        <dbReference type="ARBA" id="ARBA00022737"/>
    </source>
</evidence>
<evidence type="ECO:0000256" key="10">
    <source>
        <dbReference type="SAM" id="MobiDB-lite"/>
    </source>
</evidence>
<keyword evidence="3" id="KW-0813">Transport</keyword>
<evidence type="ECO:0000313" key="15">
    <source>
        <dbReference type="Proteomes" id="UP001489004"/>
    </source>
</evidence>
<evidence type="ECO:0000256" key="2">
    <source>
        <dbReference type="ARBA" id="ARBA00009726"/>
    </source>
</evidence>
<dbReference type="CDD" id="cd18579">
    <property type="entry name" value="ABC_6TM_ABCC_D1"/>
    <property type="match status" value="1"/>
</dbReference>
<feature type="region of interest" description="Disordered" evidence="10">
    <location>
        <begin position="529"/>
        <end position="582"/>
    </location>
</feature>
<evidence type="ECO:0000259" key="12">
    <source>
        <dbReference type="PROSITE" id="PS50893"/>
    </source>
</evidence>
<evidence type="ECO:0000256" key="9">
    <source>
        <dbReference type="ARBA" id="ARBA00023136"/>
    </source>
</evidence>
<dbReference type="FunFam" id="3.40.50.300:FF:000997">
    <property type="entry name" value="Multidrug resistance-associated protein 1"/>
    <property type="match status" value="1"/>
</dbReference>
<protein>
    <submittedName>
        <fullName evidence="14">Uncharacterized protein</fullName>
    </submittedName>
</protein>
<feature type="compositionally biased region" description="Low complexity" evidence="10">
    <location>
        <begin position="529"/>
        <end position="538"/>
    </location>
</feature>
<dbReference type="SMART" id="SM00382">
    <property type="entry name" value="AAA"/>
    <property type="match status" value="2"/>
</dbReference>
<reference evidence="14 15" key="1">
    <citation type="journal article" date="2024" name="Nat. Commun.">
        <title>Phylogenomics reveals the evolutionary origins of lichenization in chlorophyte algae.</title>
        <authorList>
            <person name="Puginier C."/>
            <person name="Libourel C."/>
            <person name="Otte J."/>
            <person name="Skaloud P."/>
            <person name="Haon M."/>
            <person name="Grisel S."/>
            <person name="Petersen M."/>
            <person name="Berrin J.G."/>
            <person name="Delaux P.M."/>
            <person name="Dal Grande F."/>
            <person name="Keller J."/>
        </authorList>
    </citation>
    <scope>NUCLEOTIDE SEQUENCE [LARGE SCALE GENOMIC DNA]</scope>
    <source>
        <strain evidence="14 15">SAG 2043</strain>
    </source>
</reference>
<keyword evidence="9 11" id="KW-0472">Membrane</keyword>
<evidence type="ECO:0000256" key="6">
    <source>
        <dbReference type="ARBA" id="ARBA00022741"/>
    </source>
</evidence>
<feature type="domain" description="ABC transporter" evidence="12">
    <location>
        <begin position="629"/>
        <end position="856"/>
    </location>
</feature>
<dbReference type="InterPro" id="IPR003593">
    <property type="entry name" value="AAA+_ATPase"/>
</dbReference>
<proteinExistence type="inferred from homology"/>
<dbReference type="GO" id="GO:0005524">
    <property type="term" value="F:ATP binding"/>
    <property type="evidence" value="ECO:0007669"/>
    <property type="project" value="UniProtKB-KW"/>
</dbReference>
<feature type="transmembrane region" description="Helical" evidence="11">
    <location>
        <begin position="1337"/>
        <end position="1356"/>
    </location>
</feature>
<comment type="similarity">
    <text evidence="2">Belongs to the ABC transporter superfamily. ABCC family. Conjugate transporter (TC 3.A.1.208) subfamily.</text>
</comment>
<dbReference type="SUPFAM" id="SSF52540">
    <property type="entry name" value="P-loop containing nucleoside triphosphate hydrolases"/>
    <property type="match status" value="2"/>
</dbReference>
<gene>
    <name evidence="14" type="ORF">WJX72_006059</name>
</gene>
<evidence type="ECO:0000256" key="8">
    <source>
        <dbReference type="ARBA" id="ARBA00022989"/>
    </source>
</evidence>
<feature type="transmembrane region" description="Helical" evidence="11">
    <location>
        <begin position="1250"/>
        <end position="1269"/>
    </location>
</feature>
<feature type="transmembrane region" description="Helical" evidence="11">
    <location>
        <begin position="260"/>
        <end position="280"/>
    </location>
</feature>
<dbReference type="InterPro" id="IPR017871">
    <property type="entry name" value="ABC_transporter-like_CS"/>
</dbReference>
<feature type="transmembrane region" description="Helical" evidence="11">
    <location>
        <begin position="112"/>
        <end position="138"/>
    </location>
</feature>
<dbReference type="Pfam" id="PF00664">
    <property type="entry name" value="ABC_membrane"/>
    <property type="match status" value="2"/>
</dbReference>
<feature type="domain" description="ABC transmembrane type-1" evidence="13">
    <location>
        <begin position="1118"/>
        <end position="1392"/>
    </location>
</feature>
<feature type="compositionally biased region" description="Basic and acidic residues" evidence="10">
    <location>
        <begin position="460"/>
        <end position="479"/>
    </location>
</feature>
<keyword evidence="4 11" id="KW-0812">Transmembrane</keyword>
<dbReference type="GO" id="GO:0016887">
    <property type="term" value="F:ATP hydrolysis activity"/>
    <property type="evidence" value="ECO:0007669"/>
    <property type="project" value="InterPro"/>
</dbReference>
<keyword evidence="15" id="KW-1185">Reference proteome</keyword>
<dbReference type="PANTHER" id="PTHR24223:SF443">
    <property type="entry name" value="MULTIDRUG-RESISTANCE LIKE PROTEIN 1, ISOFORM I"/>
    <property type="match status" value="1"/>
</dbReference>
<dbReference type="EMBL" id="JALJOR010000002">
    <property type="protein sequence ID" value="KAK9823870.1"/>
    <property type="molecule type" value="Genomic_DNA"/>
</dbReference>
<feature type="region of interest" description="Disordered" evidence="10">
    <location>
        <begin position="460"/>
        <end position="506"/>
    </location>
</feature>
<feature type="domain" description="ABC transmembrane type-1" evidence="13">
    <location>
        <begin position="118"/>
        <end position="403"/>
    </location>
</feature>
<organism evidence="14 15">
    <name type="scientific">[Myrmecia] bisecta</name>
    <dbReference type="NCBI Taxonomy" id="41462"/>
    <lineage>
        <taxon>Eukaryota</taxon>
        <taxon>Viridiplantae</taxon>
        <taxon>Chlorophyta</taxon>
        <taxon>core chlorophytes</taxon>
        <taxon>Trebouxiophyceae</taxon>
        <taxon>Trebouxiales</taxon>
        <taxon>Trebouxiaceae</taxon>
        <taxon>Myrmecia</taxon>
    </lineage>
</organism>
<dbReference type="Proteomes" id="UP001489004">
    <property type="component" value="Unassembled WGS sequence"/>
</dbReference>
<keyword evidence="8 11" id="KW-1133">Transmembrane helix</keyword>
<dbReference type="Gene3D" id="1.20.1560.10">
    <property type="entry name" value="ABC transporter type 1, transmembrane domain"/>
    <property type="match status" value="2"/>
</dbReference>
<dbReference type="Pfam" id="PF00005">
    <property type="entry name" value="ABC_tran"/>
    <property type="match status" value="2"/>
</dbReference>
<dbReference type="InterPro" id="IPR003439">
    <property type="entry name" value="ABC_transporter-like_ATP-bd"/>
</dbReference>
<dbReference type="CDD" id="cd03250">
    <property type="entry name" value="ABCC_MRP_domain1"/>
    <property type="match status" value="1"/>
</dbReference>
<feature type="compositionally biased region" description="Polar residues" evidence="10">
    <location>
        <begin position="1006"/>
        <end position="1026"/>
    </location>
</feature>
<dbReference type="InterPro" id="IPR011527">
    <property type="entry name" value="ABC1_TM_dom"/>
</dbReference>
<dbReference type="InterPro" id="IPR044746">
    <property type="entry name" value="ABCC_6TM_D1"/>
</dbReference>
<dbReference type="InterPro" id="IPR050173">
    <property type="entry name" value="ABC_transporter_C-like"/>
</dbReference>
<dbReference type="SUPFAM" id="SSF90123">
    <property type="entry name" value="ABC transporter transmembrane region"/>
    <property type="match status" value="2"/>
</dbReference>
<evidence type="ECO:0000256" key="4">
    <source>
        <dbReference type="ARBA" id="ARBA00022692"/>
    </source>
</evidence>
<keyword evidence="6" id="KW-0547">Nucleotide-binding</keyword>
<feature type="transmembrane region" description="Helical" evidence="11">
    <location>
        <begin position="347"/>
        <end position="365"/>
    </location>
</feature>
<feature type="region of interest" description="Disordered" evidence="10">
    <location>
        <begin position="946"/>
        <end position="1065"/>
    </location>
</feature>
<dbReference type="FunFam" id="1.20.1560.10:FF:000010">
    <property type="entry name" value="Multidrug resistance-associated ABC transporter"/>
    <property type="match status" value="1"/>
</dbReference>
<dbReference type="GO" id="GO:0140359">
    <property type="term" value="F:ABC-type transporter activity"/>
    <property type="evidence" value="ECO:0007669"/>
    <property type="project" value="InterPro"/>
</dbReference>
<evidence type="ECO:0000256" key="3">
    <source>
        <dbReference type="ARBA" id="ARBA00022448"/>
    </source>
</evidence>
<dbReference type="PROSITE" id="PS50893">
    <property type="entry name" value="ABC_TRANSPORTER_2"/>
    <property type="match status" value="2"/>
</dbReference>
<feature type="transmembrane region" description="Helical" evidence="11">
    <location>
        <begin position="377"/>
        <end position="399"/>
    </location>
</feature>
<keyword evidence="7" id="KW-0067">ATP-binding</keyword>
<name>A0AAW1QQV0_9CHLO</name>
<dbReference type="FunFam" id="1.20.1560.10:FF:000006">
    <property type="entry name" value="ATP-binding cassette, sub-family C (CFTR/MRP), member 9"/>
    <property type="match status" value="1"/>
</dbReference>